<dbReference type="EMBL" id="CP016776">
    <property type="protein sequence ID" value="ASY19702.1"/>
    <property type="molecule type" value="Genomic_DNA"/>
</dbReference>
<dbReference type="Proteomes" id="UP000217186">
    <property type="component" value="Chromosome"/>
</dbReference>
<dbReference type="AlphaFoldDB" id="A0A249KSB8"/>
<accession>A0A249KSB8</accession>
<evidence type="ECO:0000313" key="3">
    <source>
        <dbReference type="EMBL" id="ASY19702.1"/>
    </source>
</evidence>
<keyword evidence="1" id="KW-0472">Membrane</keyword>
<keyword evidence="1" id="KW-1133">Transmembrane helix</keyword>
<gene>
    <name evidence="3" type="ORF">A7sIIA15_02185</name>
</gene>
<keyword evidence="4" id="KW-1185">Reference proteome</keyword>
<evidence type="ECO:0000313" key="4">
    <source>
        <dbReference type="Proteomes" id="UP000217186"/>
    </source>
</evidence>
<evidence type="ECO:0000256" key="1">
    <source>
        <dbReference type="SAM" id="Phobius"/>
    </source>
</evidence>
<feature type="signal peptide" evidence="2">
    <location>
        <begin position="1"/>
        <end position="25"/>
    </location>
</feature>
<reference evidence="3 4" key="1">
    <citation type="submission" date="2016-07" db="EMBL/GenBank/DDBJ databases">
        <title>High microdiversification within the ubiquitous acI lineage of Actinobacteria.</title>
        <authorList>
            <person name="Neuenschwander S.M."/>
            <person name="Salcher M."/>
            <person name="Ghai R."/>
            <person name="Pernthaler J."/>
        </authorList>
    </citation>
    <scope>NUCLEOTIDE SEQUENCE [LARGE SCALE GENOMIC DNA]</scope>
    <source>
        <strain evidence="3">MMS-IIA-15</strain>
    </source>
</reference>
<feature type="transmembrane region" description="Helical" evidence="1">
    <location>
        <begin position="67"/>
        <end position="88"/>
    </location>
</feature>
<keyword evidence="1" id="KW-0812">Transmembrane</keyword>
<proteinExistence type="predicted"/>
<dbReference type="KEGG" id="pvn:A7sIIA15_02185"/>
<name>A0A249KSB8_9ACTN</name>
<sequence length="129" mass="14038">MAKKSKILTKAVGTALILLTLVSTAVVVSKACHAEQNSVAVAAVTHVSHGDHPHSPIATQGLGSGNLFTKICAGIFYLILLFGGRFLLRIFYQSYHDKFILLKSHLMTYRPLTSLNLTLSLPELGIHRI</sequence>
<evidence type="ECO:0000256" key="2">
    <source>
        <dbReference type="SAM" id="SignalP"/>
    </source>
</evidence>
<organism evidence="3 4">
    <name type="scientific">Candidatus Planktophila vernalis</name>
    <dbReference type="NCBI Taxonomy" id="1884907"/>
    <lineage>
        <taxon>Bacteria</taxon>
        <taxon>Bacillati</taxon>
        <taxon>Actinomycetota</taxon>
        <taxon>Actinomycetes</taxon>
        <taxon>Candidatus Nanopelagicales</taxon>
        <taxon>Candidatus Nanopelagicaceae</taxon>
        <taxon>Candidatus Planktophila</taxon>
    </lineage>
</organism>
<protein>
    <submittedName>
        <fullName evidence="3">Uncharacterized protein</fullName>
    </submittedName>
</protein>
<feature type="chain" id="PRO_5038916459" evidence="2">
    <location>
        <begin position="26"/>
        <end position="129"/>
    </location>
</feature>
<keyword evidence="2" id="KW-0732">Signal</keyword>